<reference evidence="5" key="6">
    <citation type="submission" date="2021-05" db="EMBL/GenBank/DDBJ databases">
        <title>Whole genome PacBio Sequel sequence of Salmonella enterica subsp. enterica.</title>
        <authorList>
            <person name="Hoffmann M."/>
            <person name="Balkey M."/>
            <person name="Luo Y."/>
        </authorList>
    </citation>
    <scope>NUCLEOTIDE SEQUENCE</scope>
    <source>
        <strain evidence="5">CFSAN001999</strain>
    </source>
</reference>
<reference evidence="5" key="5">
    <citation type="submission" date="2018-07" db="EMBL/GenBank/DDBJ databases">
        <authorList>
            <consortium name="GenomeTrakr network: Whole genome sequencing for foodborne pathogen traceback"/>
        </authorList>
    </citation>
    <scope>NUCLEOTIDE SEQUENCE</scope>
    <source>
        <strain evidence="5">CFSAN001999</strain>
    </source>
</reference>
<evidence type="ECO:0000313" key="3">
    <source>
        <dbReference type="EMBL" id="HAF0453968.1"/>
    </source>
</evidence>
<evidence type="ECO:0000313" key="6">
    <source>
        <dbReference type="Proteomes" id="UP000250700"/>
    </source>
</evidence>
<reference evidence="4 6" key="2">
    <citation type="submission" date="2018-04" db="EMBL/GenBank/DDBJ databases">
        <title>Whole genome sequencing of Salmonella enterica.</title>
        <authorList>
            <person name="Bell R."/>
        </authorList>
    </citation>
    <scope>NUCLEOTIDE SEQUENCE [LARGE SCALE GENOMIC DNA]</scope>
    <source>
        <strain evidence="4 6">CFSAN058603</strain>
    </source>
</reference>
<reference evidence="2" key="3">
    <citation type="submission" date="2018-06" db="EMBL/GenBank/DDBJ databases">
        <authorList>
            <person name="Ashton P.M."/>
            <person name="Dallman T."/>
            <person name="Nair S."/>
            <person name="De Pinna E."/>
            <person name="Peters T."/>
            <person name="Grant K."/>
        </authorList>
    </citation>
    <scope>NUCLEOTIDE SEQUENCE</scope>
    <source>
        <strain evidence="2">424645</strain>
        <strain evidence="1">440016</strain>
    </source>
</reference>
<dbReference type="Proteomes" id="UP000839682">
    <property type="component" value="Unassembled WGS sequence"/>
</dbReference>
<dbReference type="EMBL" id="AAACIV010000030">
    <property type="protein sequence ID" value="EAA7255503.1"/>
    <property type="molecule type" value="Genomic_DNA"/>
</dbReference>
<name>A0A315G425_SALET</name>
<proteinExistence type="predicted"/>
<accession>A0A315G425</accession>
<dbReference type="NCBIfam" id="NF033153">
    <property type="entry name" value="phage_ICD_like"/>
    <property type="match status" value="1"/>
</dbReference>
<reference evidence="3" key="4">
    <citation type="submission" date="2018-07" db="EMBL/GenBank/DDBJ databases">
        <authorList>
            <consortium name="NCBI Pathogen Detection Project"/>
        </authorList>
    </citation>
    <scope>NUCLEOTIDE SEQUENCE</scope>
    <source>
        <strain evidence="3">BCW_2874</strain>
    </source>
</reference>
<sequence>MMMTVQQTAPFSGLLLFIVSMYSFPAVAKSAAGRRNPSYFKATPDAPCVFFYVVAQAHPFFGLWCLYLSPCQIMVVRAGQPSGWPVSLKAGIPTPVRVTTHERRNSGGGIYRYFKEVAPMATTLTPSHPQFVFVFAAVRRADRKPRICMLRTVAGDEHTARLSLIRDYVLSFAGRLPVAEVRA</sequence>
<dbReference type="InterPro" id="IPR018880">
    <property type="entry name" value="Phage_P4_Ash"/>
</dbReference>
<dbReference type="EMBL" id="QARU01000002">
    <property type="protein sequence ID" value="PUF81842.1"/>
    <property type="molecule type" value="Genomic_DNA"/>
</dbReference>
<dbReference type="AlphaFoldDB" id="A0A315G425"/>
<evidence type="ECO:0000313" key="4">
    <source>
        <dbReference type="EMBL" id="PUF81842.1"/>
    </source>
</evidence>
<dbReference type="Pfam" id="PF10554">
    <property type="entry name" value="Phage_ASH"/>
    <property type="match status" value="1"/>
</dbReference>
<dbReference type="Proteomes" id="UP000250700">
    <property type="component" value="Unassembled WGS sequence"/>
</dbReference>
<evidence type="ECO:0000313" key="1">
    <source>
        <dbReference type="EMBL" id="EAA7255503.1"/>
    </source>
</evidence>
<reference evidence="3" key="1">
    <citation type="journal article" date="2018" name="Genome Biol.">
        <title>SKESA: strategic k-mer extension for scrupulous assemblies.</title>
        <authorList>
            <person name="Souvorov A."/>
            <person name="Agarwala R."/>
            <person name="Lipman D.J."/>
        </authorList>
    </citation>
    <scope>NUCLEOTIDE SEQUENCE</scope>
    <source>
        <strain evidence="3">BCW_2874</strain>
    </source>
</reference>
<dbReference type="RefSeq" id="WP_023196289.1">
    <property type="nucleotide sequence ID" value="NZ_CBDGWN010000021.1"/>
</dbReference>
<keyword evidence="4" id="KW-0131">Cell cycle</keyword>
<keyword evidence="4" id="KW-0132">Cell division</keyword>
<protein>
    <submittedName>
        <fullName evidence="3">Ash family protein</fullName>
    </submittedName>
    <submittedName>
        <fullName evidence="4">Host cell division inhibitor Icd-like protein</fullName>
    </submittedName>
</protein>
<evidence type="ECO:0000313" key="5">
    <source>
        <dbReference type="EMBL" id="QWI81620.1"/>
    </source>
</evidence>
<dbReference type="EMBL" id="AAIVEO010000015">
    <property type="protein sequence ID" value="ECI4487994.1"/>
    <property type="molecule type" value="Genomic_DNA"/>
</dbReference>
<gene>
    <name evidence="4" type="ORF">DAX91_03820</name>
    <name evidence="2" type="ORF">DOW74_16240</name>
    <name evidence="1" type="ORF">DSF98_23030</name>
    <name evidence="3" type="ORF">G9C40_004279</name>
    <name evidence="5" type="ORF">XB40_005795</name>
</gene>
<dbReference type="EMBL" id="DAATWU010000027">
    <property type="protein sequence ID" value="HAF0453968.1"/>
    <property type="molecule type" value="Genomic_DNA"/>
</dbReference>
<organism evidence="4 6">
    <name type="scientific">Salmonella enterica I</name>
    <dbReference type="NCBI Taxonomy" id="59201"/>
    <lineage>
        <taxon>Bacteria</taxon>
        <taxon>Pseudomonadati</taxon>
        <taxon>Pseudomonadota</taxon>
        <taxon>Gammaproteobacteria</taxon>
        <taxon>Enterobacterales</taxon>
        <taxon>Enterobacteriaceae</taxon>
        <taxon>Salmonella</taxon>
    </lineage>
</organism>
<dbReference type="EMBL" id="CP074675">
    <property type="protein sequence ID" value="QWI81620.1"/>
    <property type="molecule type" value="Genomic_DNA"/>
</dbReference>
<evidence type="ECO:0000313" key="2">
    <source>
        <dbReference type="EMBL" id="ECI4487994.1"/>
    </source>
</evidence>
<dbReference type="GO" id="GO:0051301">
    <property type="term" value="P:cell division"/>
    <property type="evidence" value="ECO:0007669"/>
    <property type="project" value="UniProtKB-KW"/>
</dbReference>